<keyword evidence="4" id="KW-1185">Reference proteome</keyword>
<dbReference type="PROSITE" id="PS51253">
    <property type="entry name" value="HTH_CENPB"/>
    <property type="match status" value="1"/>
</dbReference>
<dbReference type="InterPro" id="IPR006600">
    <property type="entry name" value="HTH_CenpB_DNA-bd_dom"/>
</dbReference>
<dbReference type="InterPro" id="IPR009057">
    <property type="entry name" value="Homeodomain-like_sf"/>
</dbReference>
<dbReference type="EMBL" id="OU015566">
    <property type="protein sequence ID" value="CAG5102315.1"/>
    <property type="molecule type" value="Genomic_DNA"/>
</dbReference>
<proteinExistence type="predicted"/>
<gene>
    <name evidence="3" type="ORF">OKIOD_LOCUS9008</name>
</gene>
<organism evidence="3 4">
    <name type="scientific">Oikopleura dioica</name>
    <name type="common">Tunicate</name>
    <dbReference type="NCBI Taxonomy" id="34765"/>
    <lineage>
        <taxon>Eukaryota</taxon>
        <taxon>Metazoa</taxon>
        <taxon>Chordata</taxon>
        <taxon>Tunicata</taxon>
        <taxon>Appendicularia</taxon>
        <taxon>Copelata</taxon>
        <taxon>Oikopleuridae</taxon>
        <taxon>Oikopleura</taxon>
    </lineage>
</organism>
<evidence type="ECO:0000313" key="4">
    <source>
        <dbReference type="Proteomes" id="UP001158576"/>
    </source>
</evidence>
<dbReference type="SUPFAM" id="SSF46689">
    <property type="entry name" value="Homeodomain-like"/>
    <property type="match status" value="1"/>
</dbReference>
<evidence type="ECO:0000259" key="2">
    <source>
        <dbReference type="PROSITE" id="PS51253"/>
    </source>
</evidence>
<evidence type="ECO:0000313" key="3">
    <source>
        <dbReference type="EMBL" id="CAG5102315.1"/>
    </source>
</evidence>
<feature type="domain" description="HTH CENPB-type" evidence="2">
    <location>
        <begin position="23"/>
        <end position="92"/>
    </location>
</feature>
<sequence>MVYDIYQDWCKRVNSSAGSTVSNEDSTTSCDFQLVDEHILKIFDGSSQEELTAQFIRNQAMKIASHLGLSDFNASSNWLARFLERHNRSSESFLNELRRKRESPLSDFPLARNTSSRNSSSRIQNFQNCQIFSKKWAKNVNRTHIARIKQNFKTAEQILHEDMVASITEDYHESSSRPTMVPQFSHENDERKLGVPLTHCPVIKKRKNSLLQADQPSTVIQTISDDSGDEQQRPIFKYGQPYSQMVQTSPPIDQQAAQILRCPQCSIILSSPEEFWGHLRENHYSILYSNACQPLLSPDSKGI</sequence>
<dbReference type="Pfam" id="PF03221">
    <property type="entry name" value="HTH_Tnp_Tc5"/>
    <property type="match status" value="1"/>
</dbReference>
<dbReference type="Proteomes" id="UP001158576">
    <property type="component" value="Chromosome 1"/>
</dbReference>
<keyword evidence="1" id="KW-0238">DNA-binding</keyword>
<dbReference type="Gene3D" id="1.10.10.60">
    <property type="entry name" value="Homeodomain-like"/>
    <property type="match status" value="1"/>
</dbReference>
<protein>
    <submittedName>
        <fullName evidence="3">Oidioi.mRNA.OKI2018_I69.chr1.g243.t1.cds</fullName>
    </submittedName>
</protein>
<reference evidence="3 4" key="1">
    <citation type="submission" date="2021-04" db="EMBL/GenBank/DDBJ databases">
        <authorList>
            <person name="Bliznina A."/>
        </authorList>
    </citation>
    <scope>NUCLEOTIDE SEQUENCE [LARGE SCALE GENOMIC DNA]</scope>
</reference>
<accession>A0ABN7SJ82</accession>
<name>A0ABN7SJ82_OIKDI</name>
<evidence type="ECO:0000256" key="1">
    <source>
        <dbReference type="ARBA" id="ARBA00023125"/>
    </source>
</evidence>